<dbReference type="Proteomes" id="UP000031518">
    <property type="component" value="Unassembled WGS sequence"/>
</dbReference>
<evidence type="ECO:0000313" key="12">
    <source>
        <dbReference type="Proteomes" id="UP000031518"/>
    </source>
</evidence>
<dbReference type="SUPFAM" id="SSF52949">
    <property type="entry name" value="Macro domain-like"/>
    <property type="match status" value="1"/>
</dbReference>
<feature type="binding site" evidence="8">
    <location>
        <position position="340"/>
    </location>
    <ligand>
        <name>Mn(2+)</name>
        <dbReference type="ChEBI" id="CHEBI:29035"/>
        <label>1</label>
    </ligand>
</feature>
<dbReference type="InterPro" id="IPR023042">
    <property type="entry name" value="Peptidase_M17_leu_NH2_pept"/>
</dbReference>
<accession>A0A0B6WYX2</accession>
<dbReference type="InterPro" id="IPR043472">
    <property type="entry name" value="Macro_dom-like"/>
</dbReference>
<comment type="subcellular location">
    <subcellularLocation>
        <location evidence="8">Cytoplasm</location>
    </subcellularLocation>
</comment>
<evidence type="ECO:0000256" key="1">
    <source>
        <dbReference type="ARBA" id="ARBA00000135"/>
    </source>
</evidence>
<dbReference type="NCBIfam" id="NF002073">
    <property type="entry name" value="PRK00913.1-2"/>
    <property type="match status" value="1"/>
</dbReference>
<keyword evidence="8" id="KW-0479">Metal-binding</keyword>
<dbReference type="InterPro" id="IPR008283">
    <property type="entry name" value="Peptidase_M17_N"/>
</dbReference>
<feature type="binding site" evidence="8">
    <location>
        <position position="256"/>
    </location>
    <ligand>
        <name>Mn(2+)</name>
        <dbReference type="ChEBI" id="CHEBI:29035"/>
        <label>2</label>
    </ligand>
</feature>
<comment type="catalytic activity">
    <reaction evidence="1 8">
        <text>Release of an N-terminal amino acid, Xaa-|-Yaa-, in which Xaa is preferably Leu, but may be other amino acids including Pro although not Arg or Lys, and Yaa may be Pro. Amino acid amides and methyl esters are also readily hydrolyzed, but rates on arylamides are exceedingly low.</text>
        <dbReference type="EC" id="3.4.11.1"/>
    </reaction>
</comment>
<dbReference type="Gene3D" id="3.40.630.10">
    <property type="entry name" value="Zn peptidases"/>
    <property type="match status" value="1"/>
</dbReference>
<dbReference type="PRINTS" id="PR00481">
    <property type="entry name" value="LAMNOPPTDASE"/>
</dbReference>
<dbReference type="EC" id="3.4.11.1" evidence="8"/>
<dbReference type="EMBL" id="CBXV010000008">
    <property type="protein sequence ID" value="CDM66301.1"/>
    <property type="molecule type" value="Genomic_DNA"/>
</dbReference>
<evidence type="ECO:0000313" key="11">
    <source>
        <dbReference type="EMBL" id="CDM66301.1"/>
    </source>
</evidence>
<reference evidence="11 12" key="2">
    <citation type="submission" date="2015-01" db="EMBL/GenBank/DDBJ databases">
        <title>Complete genome sequence of Pyrinomonas methylaliphatogenes type strain K22T.</title>
        <authorList>
            <person name="Lee K.C.Y."/>
            <person name="Power J.F."/>
            <person name="Dunfield P.F."/>
            <person name="Morgan X.C."/>
            <person name="Huttenhower C."/>
            <person name="Stott M.B."/>
        </authorList>
    </citation>
    <scope>NUCLEOTIDE SEQUENCE [LARGE SCALE GENOMIC DNA]</scope>
    <source>
        <strain evidence="11 12">K22</strain>
    </source>
</reference>
<dbReference type="Gene3D" id="3.40.220.10">
    <property type="entry name" value="Leucine Aminopeptidase, subunit E, domain 1"/>
    <property type="match status" value="1"/>
</dbReference>
<feature type="active site" evidence="8">
    <location>
        <position position="342"/>
    </location>
</feature>
<feature type="domain" description="Cytosol aminopeptidase" evidence="9">
    <location>
        <begin position="174"/>
        <end position="479"/>
    </location>
</feature>
<dbReference type="InterPro" id="IPR011356">
    <property type="entry name" value="Leucine_aapep/pepB"/>
</dbReference>
<evidence type="ECO:0000256" key="3">
    <source>
        <dbReference type="ARBA" id="ARBA00009528"/>
    </source>
</evidence>
<feature type="binding site" evidence="8">
    <location>
        <position position="338"/>
    </location>
    <ligand>
        <name>Mn(2+)</name>
        <dbReference type="ChEBI" id="CHEBI:29035"/>
        <label>1</label>
    </ligand>
</feature>
<feature type="binding site" evidence="8">
    <location>
        <position position="279"/>
    </location>
    <ligand>
        <name>Mn(2+)</name>
        <dbReference type="ChEBI" id="CHEBI:29035"/>
        <label>2</label>
    </ligand>
</feature>
<sequence length="488" mass="53275">MDSRSALKIELVAVDDALAEGEALVQFIFADEERSDRQFAELLGPIGESFKAERYETSSGYVATREGIRSALLVGLGKRAEFADEVLRRASAVAMRRARERGWRALRLLLPDDRRRSVRQAVEGALLGRYENRFYRRDEDGRNGVERLRIAVSRGGEDLEAEVERGRVIAEATNWARALADEPANLLPPREFARRAVEMCAAVGLRVEVWLGEEIRARGWGGLWSVGKGSDEPPALIVVRYEPEEVSGELWAFVGKGMTFDAGGICLKPWQGMEEMKADMAGGAAVLGALCAIARLRLPRRIVGIIPAAENMPSGRALKPGDVIKTLAGYTIEVTDTDAEGRLILADAIAHARQLGAHRIIDLATLTGSIIVALGDVRAGLFSNDDDWAREIAEAAERAGEPVWRMPLDEDYKKRLESSIADFKNYGGRPDATVAALLLSRFADRTPWAHLDIAGTAWLDEDEPFASKGATGAGVRTLVELAAQSADS</sequence>
<comment type="similarity">
    <text evidence="3 8">Belongs to the peptidase M17 family.</text>
</comment>
<evidence type="ECO:0000256" key="8">
    <source>
        <dbReference type="HAMAP-Rule" id="MF_00181"/>
    </source>
</evidence>
<organism evidence="11 12">
    <name type="scientific">Pyrinomonas methylaliphatogenes</name>
    <dbReference type="NCBI Taxonomy" id="454194"/>
    <lineage>
        <taxon>Bacteria</taxon>
        <taxon>Pseudomonadati</taxon>
        <taxon>Acidobacteriota</taxon>
        <taxon>Blastocatellia</taxon>
        <taxon>Blastocatellales</taxon>
        <taxon>Pyrinomonadaceae</taxon>
        <taxon>Pyrinomonas</taxon>
    </lineage>
</organism>
<feature type="binding site" evidence="8">
    <location>
        <position position="261"/>
    </location>
    <ligand>
        <name>Mn(2+)</name>
        <dbReference type="ChEBI" id="CHEBI:29035"/>
        <label>2</label>
    </ligand>
</feature>
<evidence type="ECO:0000256" key="2">
    <source>
        <dbReference type="ARBA" id="ARBA00000967"/>
    </source>
</evidence>
<dbReference type="HAMAP" id="MF_00181">
    <property type="entry name" value="Cytosol_peptidase_M17"/>
    <property type="match status" value="1"/>
</dbReference>
<evidence type="ECO:0000259" key="9">
    <source>
        <dbReference type="Pfam" id="PF00883"/>
    </source>
</evidence>
<keyword evidence="7 8" id="KW-0464">Manganese</keyword>
<gene>
    <name evidence="8" type="primary">pepA</name>
    <name evidence="11" type="ORF">PYK22_02328</name>
</gene>
<dbReference type="GO" id="GO:0070006">
    <property type="term" value="F:metalloaminopeptidase activity"/>
    <property type="evidence" value="ECO:0007669"/>
    <property type="project" value="InterPro"/>
</dbReference>
<dbReference type="STRING" id="454194.PYK22_02328"/>
<dbReference type="EC" id="3.4.11.10" evidence="8"/>
<evidence type="ECO:0000259" key="10">
    <source>
        <dbReference type="Pfam" id="PF02789"/>
    </source>
</evidence>
<evidence type="ECO:0000256" key="7">
    <source>
        <dbReference type="ARBA" id="ARBA00023211"/>
    </source>
</evidence>
<reference evidence="11 12" key="1">
    <citation type="submission" date="2013-12" db="EMBL/GenBank/DDBJ databases">
        <authorList>
            <person name="Stott M."/>
        </authorList>
    </citation>
    <scope>NUCLEOTIDE SEQUENCE [LARGE SCALE GENOMIC DNA]</scope>
    <source>
        <strain evidence="11 12">K22</strain>
    </source>
</reference>
<comment type="catalytic activity">
    <reaction evidence="2 8">
        <text>Release of an N-terminal amino acid, preferentially leucine, but not glutamic or aspartic acids.</text>
        <dbReference type="EC" id="3.4.11.10"/>
    </reaction>
</comment>
<keyword evidence="12" id="KW-1185">Reference proteome</keyword>
<dbReference type="InterPro" id="IPR000819">
    <property type="entry name" value="Peptidase_M17_C"/>
</dbReference>
<dbReference type="SUPFAM" id="SSF53187">
    <property type="entry name" value="Zn-dependent exopeptidases"/>
    <property type="match status" value="1"/>
</dbReference>
<comment type="function">
    <text evidence="8">Presumably involved in the processing and regular turnover of intracellular proteins. Catalyzes the removal of unsubstituted N-terminal amino acids from various peptides.</text>
</comment>
<evidence type="ECO:0000256" key="5">
    <source>
        <dbReference type="ARBA" id="ARBA00022670"/>
    </source>
</evidence>
<comment type="cofactor">
    <cofactor evidence="8">
        <name>Mn(2+)</name>
        <dbReference type="ChEBI" id="CHEBI:29035"/>
    </cofactor>
    <text evidence="8">Binds 2 manganese ions per subunit.</text>
</comment>
<proteinExistence type="inferred from homology"/>
<dbReference type="Pfam" id="PF00883">
    <property type="entry name" value="Peptidase_M17"/>
    <property type="match status" value="1"/>
</dbReference>
<dbReference type="CDD" id="cd00433">
    <property type="entry name" value="Peptidase_M17"/>
    <property type="match status" value="1"/>
</dbReference>
<dbReference type="GO" id="GO:0006508">
    <property type="term" value="P:proteolysis"/>
    <property type="evidence" value="ECO:0007669"/>
    <property type="project" value="UniProtKB-KW"/>
</dbReference>
<keyword evidence="4 8" id="KW-0031">Aminopeptidase</keyword>
<keyword evidence="5 8" id="KW-0645">Protease</keyword>
<dbReference type="Pfam" id="PF02789">
    <property type="entry name" value="Peptidase_M17_N"/>
    <property type="match status" value="1"/>
</dbReference>
<feature type="binding site" evidence="8">
    <location>
        <position position="261"/>
    </location>
    <ligand>
        <name>Mn(2+)</name>
        <dbReference type="ChEBI" id="CHEBI:29035"/>
        <label>1</label>
    </ligand>
</feature>
<dbReference type="GO" id="GO:0005737">
    <property type="term" value="C:cytoplasm"/>
    <property type="evidence" value="ECO:0007669"/>
    <property type="project" value="UniProtKB-SubCell"/>
</dbReference>
<keyword evidence="6 8" id="KW-0378">Hydrolase</keyword>
<dbReference type="PANTHER" id="PTHR11963:SF23">
    <property type="entry name" value="CYTOSOL AMINOPEPTIDASE"/>
    <property type="match status" value="1"/>
</dbReference>
<evidence type="ECO:0000256" key="6">
    <source>
        <dbReference type="ARBA" id="ARBA00022801"/>
    </source>
</evidence>
<dbReference type="PANTHER" id="PTHR11963">
    <property type="entry name" value="LEUCINE AMINOPEPTIDASE-RELATED"/>
    <property type="match status" value="1"/>
</dbReference>
<name>A0A0B6WYX2_9BACT</name>
<dbReference type="AlphaFoldDB" id="A0A0B6WYX2"/>
<dbReference type="GO" id="GO:0030145">
    <property type="term" value="F:manganese ion binding"/>
    <property type="evidence" value="ECO:0007669"/>
    <property type="project" value="UniProtKB-UniRule"/>
</dbReference>
<feature type="domain" description="Peptidase M17 leucyl aminopeptidase N-terminal" evidence="10">
    <location>
        <begin position="49"/>
        <end position="138"/>
    </location>
</feature>
<keyword evidence="8" id="KW-0963">Cytoplasm</keyword>
<evidence type="ECO:0000256" key="4">
    <source>
        <dbReference type="ARBA" id="ARBA00022438"/>
    </source>
</evidence>
<protein>
    <recommendedName>
        <fullName evidence="8">Probable cytosol aminopeptidase</fullName>
        <ecNumber evidence="8">3.4.11.1</ecNumber>
    </recommendedName>
    <alternativeName>
        <fullName evidence="8">Leucine aminopeptidase</fullName>
        <shortName evidence="8">LAP</shortName>
        <ecNumber evidence="8">3.4.11.10</ecNumber>
    </alternativeName>
    <alternativeName>
        <fullName evidence="8">Leucyl aminopeptidase</fullName>
    </alternativeName>
</protein>
<feature type="active site" evidence="8">
    <location>
        <position position="268"/>
    </location>
</feature>
<feature type="binding site" evidence="8">
    <location>
        <position position="340"/>
    </location>
    <ligand>
        <name>Mn(2+)</name>
        <dbReference type="ChEBI" id="CHEBI:29035"/>
        <label>2</label>
    </ligand>
</feature>